<accession>A0A8T0IYN1</accession>
<sequence>MVITRTYPVFSATMCICLLFVFSHSHSNVMEFLELESRICRRSGDSPMVDPVCESGFGESCVCWWVLLGFG</sequence>
<evidence type="ECO:0000313" key="3">
    <source>
        <dbReference type="Proteomes" id="UP000822688"/>
    </source>
</evidence>
<organism evidence="2 3">
    <name type="scientific">Ceratodon purpureus</name>
    <name type="common">Fire moss</name>
    <name type="synonym">Dicranum purpureum</name>
    <dbReference type="NCBI Taxonomy" id="3225"/>
    <lineage>
        <taxon>Eukaryota</taxon>
        <taxon>Viridiplantae</taxon>
        <taxon>Streptophyta</taxon>
        <taxon>Embryophyta</taxon>
        <taxon>Bryophyta</taxon>
        <taxon>Bryophytina</taxon>
        <taxon>Bryopsida</taxon>
        <taxon>Dicranidae</taxon>
        <taxon>Pseudoditrichales</taxon>
        <taxon>Ditrichaceae</taxon>
        <taxon>Ceratodon</taxon>
    </lineage>
</organism>
<reference evidence="2" key="1">
    <citation type="submission" date="2020-06" db="EMBL/GenBank/DDBJ databases">
        <title>WGS assembly of Ceratodon purpureus strain R40.</title>
        <authorList>
            <person name="Carey S.B."/>
            <person name="Jenkins J."/>
            <person name="Shu S."/>
            <person name="Lovell J.T."/>
            <person name="Sreedasyam A."/>
            <person name="Maumus F."/>
            <person name="Tiley G.P."/>
            <person name="Fernandez-Pozo N."/>
            <person name="Barry K."/>
            <person name="Chen C."/>
            <person name="Wang M."/>
            <person name="Lipzen A."/>
            <person name="Daum C."/>
            <person name="Saski C.A."/>
            <person name="Payton A.C."/>
            <person name="Mcbreen J.C."/>
            <person name="Conrad R.E."/>
            <person name="Kollar L.M."/>
            <person name="Olsson S."/>
            <person name="Huttunen S."/>
            <person name="Landis J.B."/>
            <person name="Wickett N.J."/>
            <person name="Johnson M.G."/>
            <person name="Rensing S.A."/>
            <person name="Grimwood J."/>
            <person name="Schmutz J."/>
            <person name="Mcdaniel S.F."/>
        </authorList>
    </citation>
    <scope>NUCLEOTIDE SEQUENCE</scope>
    <source>
        <strain evidence="2">R40</strain>
    </source>
</reference>
<dbReference type="AlphaFoldDB" id="A0A8T0IYN1"/>
<feature type="chain" id="PRO_5035743578" description="Secreted protein" evidence="1">
    <location>
        <begin position="28"/>
        <end position="71"/>
    </location>
</feature>
<evidence type="ECO:0008006" key="4">
    <source>
        <dbReference type="Google" id="ProtNLM"/>
    </source>
</evidence>
<evidence type="ECO:0000256" key="1">
    <source>
        <dbReference type="SAM" id="SignalP"/>
    </source>
</evidence>
<keyword evidence="3" id="KW-1185">Reference proteome</keyword>
<evidence type="ECO:0000313" key="2">
    <source>
        <dbReference type="EMBL" id="KAG0587838.1"/>
    </source>
</evidence>
<feature type="signal peptide" evidence="1">
    <location>
        <begin position="1"/>
        <end position="27"/>
    </location>
</feature>
<dbReference type="EMBL" id="CM026422">
    <property type="protein sequence ID" value="KAG0587838.1"/>
    <property type="molecule type" value="Genomic_DNA"/>
</dbReference>
<gene>
    <name evidence="2" type="ORF">KC19_2G195300</name>
</gene>
<proteinExistence type="predicted"/>
<comment type="caution">
    <text evidence="2">The sequence shown here is derived from an EMBL/GenBank/DDBJ whole genome shotgun (WGS) entry which is preliminary data.</text>
</comment>
<protein>
    <recommendedName>
        <fullName evidence="4">Secreted protein</fullName>
    </recommendedName>
</protein>
<keyword evidence="1" id="KW-0732">Signal</keyword>
<name>A0A8T0IYN1_CERPU</name>
<dbReference type="Proteomes" id="UP000822688">
    <property type="component" value="Chromosome 2"/>
</dbReference>